<accession>A0A2R8C090</accession>
<dbReference type="SUPFAM" id="SSF51735">
    <property type="entry name" value="NAD(P)-binding Rossmann-fold domains"/>
    <property type="match status" value="1"/>
</dbReference>
<dbReference type="InterPro" id="IPR001509">
    <property type="entry name" value="Epimerase_deHydtase"/>
</dbReference>
<dbReference type="Pfam" id="PF01370">
    <property type="entry name" value="Epimerase"/>
    <property type="match status" value="1"/>
</dbReference>
<dbReference type="CDD" id="cd08946">
    <property type="entry name" value="SDR_e"/>
    <property type="match status" value="1"/>
</dbReference>
<sequence length="306" mass="31804">MSHSRGHVVVTGAGGFVCSAVAIALKEAGWQVTAIDRAFDDEARDRLAGVRLITVDLLATTDVLQGIAPTALIHGAALTVAPEKVGMTRAAHIATNIELLTRMMCAGRAAGVDRMLFLSSTGVFDSGDGVGKARLTEDVAPAGQGPYAAAKRAGEEITTGAAEDGFATLTVRLGNIFGPHEARRPSRPHLGLPHRMKAEARAGRITSGCAGAVREWAWLPDLAGGLVDLLAALPKMQPGVIHAGTPPVMSDAELAERIAPGFPHDFEMSGPLRPPMGTARPSPMTDIEWTPVNDGLAHLNLSGTAA</sequence>
<proteinExistence type="predicted"/>
<dbReference type="InterPro" id="IPR050177">
    <property type="entry name" value="Lipid_A_modif_metabolic_enz"/>
</dbReference>
<dbReference type="AlphaFoldDB" id="A0A2R8C090"/>
<dbReference type="Proteomes" id="UP000244912">
    <property type="component" value="Unassembled WGS sequence"/>
</dbReference>
<evidence type="ECO:0000313" key="2">
    <source>
        <dbReference type="EMBL" id="SPJ25822.1"/>
    </source>
</evidence>
<feature type="domain" description="NAD-dependent epimerase/dehydratase" evidence="1">
    <location>
        <begin position="8"/>
        <end position="233"/>
    </location>
</feature>
<dbReference type="Gene3D" id="3.40.50.720">
    <property type="entry name" value="NAD(P)-binding Rossmann-like Domain"/>
    <property type="match status" value="1"/>
</dbReference>
<name>A0A2R8C090_9RHOB</name>
<dbReference type="GO" id="GO:0050577">
    <property type="term" value="F:GDP-L-fucose synthase activity"/>
    <property type="evidence" value="ECO:0007669"/>
    <property type="project" value="UniProtKB-EC"/>
</dbReference>
<dbReference type="EMBL" id="ONZF01000011">
    <property type="protein sequence ID" value="SPJ25822.1"/>
    <property type="molecule type" value="Genomic_DNA"/>
</dbReference>
<reference evidence="2 3" key="1">
    <citation type="submission" date="2018-03" db="EMBL/GenBank/DDBJ databases">
        <authorList>
            <person name="Keele B.F."/>
        </authorList>
    </citation>
    <scope>NUCLEOTIDE SEQUENCE [LARGE SCALE GENOMIC DNA]</scope>
    <source>
        <strain evidence="2 3">CECT 8504</strain>
    </source>
</reference>
<evidence type="ECO:0000259" key="1">
    <source>
        <dbReference type="Pfam" id="PF01370"/>
    </source>
</evidence>
<dbReference type="PANTHER" id="PTHR43245">
    <property type="entry name" value="BIFUNCTIONAL POLYMYXIN RESISTANCE PROTEIN ARNA"/>
    <property type="match status" value="1"/>
</dbReference>
<dbReference type="PANTHER" id="PTHR43245:SF23">
    <property type="entry name" value="NAD(P)-BINDING DOMAIN-CONTAINING PROTEIN"/>
    <property type="match status" value="1"/>
</dbReference>
<organism evidence="2 3">
    <name type="scientific">Palleronia abyssalis</name>
    <dbReference type="NCBI Taxonomy" id="1501240"/>
    <lineage>
        <taxon>Bacteria</taxon>
        <taxon>Pseudomonadati</taxon>
        <taxon>Pseudomonadota</taxon>
        <taxon>Alphaproteobacteria</taxon>
        <taxon>Rhodobacterales</taxon>
        <taxon>Roseobacteraceae</taxon>
        <taxon>Palleronia</taxon>
    </lineage>
</organism>
<dbReference type="InterPro" id="IPR036291">
    <property type="entry name" value="NAD(P)-bd_dom_sf"/>
</dbReference>
<dbReference type="RefSeq" id="WP_108895544.1">
    <property type="nucleotide sequence ID" value="NZ_ONZF01000011.1"/>
</dbReference>
<protein>
    <submittedName>
        <fullName evidence="2">GDP-L-fucose synthase</fullName>
        <ecNumber evidence="2">1.1.1.271</ecNumber>
    </submittedName>
</protein>
<keyword evidence="3" id="KW-1185">Reference proteome</keyword>
<evidence type="ECO:0000313" key="3">
    <source>
        <dbReference type="Proteomes" id="UP000244912"/>
    </source>
</evidence>
<gene>
    <name evidence="2" type="primary">fcl_4</name>
    <name evidence="2" type="ORF">PAA8504_03674</name>
</gene>
<keyword evidence="2" id="KW-0560">Oxidoreductase</keyword>
<dbReference type="OrthoDB" id="9801785at2"/>
<dbReference type="EC" id="1.1.1.271" evidence="2"/>